<keyword evidence="15" id="KW-1185">Reference proteome</keyword>
<dbReference type="Pfam" id="PF00614">
    <property type="entry name" value="PLDc"/>
    <property type="match status" value="1"/>
</dbReference>
<feature type="region of interest" description="Disordered" evidence="11">
    <location>
        <begin position="1"/>
        <end position="186"/>
    </location>
</feature>
<feature type="region of interest" description="Disordered" evidence="11">
    <location>
        <begin position="1327"/>
        <end position="1364"/>
    </location>
</feature>
<feature type="compositionally biased region" description="Polar residues" evidence="11">
    <location>
        <begin position="86"/>
        <end position="99"/>
    </location>
</feature>
<feature type="region of interest" description="Disordered" evidence="11">
    <location>
        <begin position="754"/>
        <end position="777"/>
    </location>
</feature>
<keyword evidence="4" id="KW-0677">Repeat</keyword>
<feature type="compositionally biased region" description="Polar residues" evidence="11">
    <location>
        <begin position="1746"/>
        <end position="1760"/>
    </location>
</feature>
<reference evidence="15" key="1">
    <citation type="submission" date="2017-03" db="EMBL/GenBank/DDBJ databases">
        <authorList>
            <person name="Sharma R."/>
            <person name="Thines M."/>
        </authorList>
    </citation>
    <scope>NUCLEOTIDE SEQUENCE [LARGE SCALE GENOMIC DNA]</scope>
</reference>
<evidence type="ECO:0000256" key="4">
    <source>
        <dbReference type="ARBA" id="ARBA00022737"/>
    </source>
</evidence>
<feature type="region of interest" description="Disordered" evidence="11">
    <location>
        <begin position="1396"/>
        <end position="1499"/>
    </location>
</feature>
<accession>A0A1W5CRT4</accession>
<protein>
    <recommendedName>
        <fullName evidence="9">Phospholipase D1</fullName>
        <ecNumber evidence="3">3.1.4.4</ecNumber>
    </recommendedName>
    <alternativeName>
        <fullName evidence="8">Choline phosphatase 1</fullName>
    </alternativeName>
    <alternativeName>
        <fullName evidence="10">Phosphatidylcholine-hydrolyzing phospholipase D1</fullName>
    </alternativeName>
</protein>
<dbReference type="InterPro" id="IPR001736">
    <property type="entry name" value="PLipase_D/transphosphatidylase"/>
</dbReference>
<dbReference type="SMART" id="SM00312">
    <property type="entry name" value="PX"/>
    <property type="match status" value="1"/>
</dbReference>
<dbReference type="GO" id="GO:0004630">
    <property type="term" value="F:phospholipase D activity"/>
    <property type="evidence" value="ECO:0007669"/>
    <property type="project" value="UniProtKB-EC"/>
</dbReference>
<keyword evidence="6" id="KW-0442">Lipid degradation</keyword>
<feature type="compositionally biased region" description="Gly residues" evidence="11">
    <location>
        <begin position="382"/>
        <end position="392"/>
    </location>
</feature>
<feature type="compositionally biased region" description="Polar residues" evidence="11">
    <location>
        <begin position="1473"/>
        <end position="1482"/>
    </location>
</feature>
<evidence type="ECO:0000313" key="14">
    <source>
        <dbReference type="EMBL" id="SLM33594.1"/>
    </source>
</evidence>
<dbReference type="PANTHER" id="PTHR18896">
    <property type="entry name" value="PHOSPHOLIPASE D"/>
    <property type="match status" value="1"/>
</dbReference>
<evidence type="ECO:0000256" key="1">
    <source>
        <dbReference type="ARBA" id="ARBA00000798"/>
    </source>
</evidence>
<feature type="compositionally biased region" description="Polar residues" evidence="11">
    <location>
        <begin position="7"/>
        <end position="33"/>
    </location>
</feature>
<feature type="compositionally biased region" description="Basic and acidic residues" evidence="11">
    <location>
        <begin position="1331"/>
        <end position="1348"/>
    </location>
</feature>
<feature type="region of interest" description="Disordered" evidence="11">
    <location>
        <begin position="1614"/>
        <end position="1636"/>
    </location>
</feature>
<feature type="region of interest" description="Disordered" evidence="11">
    <location>
        <begin position="569"/>
        <end position="637"/>
    </location>
</feature>
<dbReference type="InterPro" id="IPR025202">
    <property type="entry name" value="PLD-like_dom"/>
</dbReference>
<feature type="region of interest" description="Disordered" evidence="11">
    <location>
        <begin position="1734"/>
        <end position="1793"/>
    </location>
</feature>
<evidence type="ECO:0000256" key="7">
    <source>
        <dbReference type="ARBA" id="ARBA00023098"/>
    </source>
</evidence>
<comment type="catalytic activity">
    <reaction evidence="1">
        <text>a 1,2-diacyl-sn-glycero-3-phosphocholine + H2O = a 1,2-diacyl-sn-glycero-3-phosphate + choline + H(+)</text>
        <dbReference type="Rhea" id="RHEA:14445"/>
        <dbReference type="ChEBI" id="CHEBI:15354"/>
        <dbReference type="ChEBI" id="CHEBI:15377"/>
        <dbReference type="ChEBI" id="CHEBI:15378"/>
        <dbReference type="ChEBI" id="CHEBI:57643"/>
        <dbReference type="ChEBI" id="CHEBI:58608"/>
        <dbReference type="EC" id="3.1.4.4"/>
    </reaction>
</comment>
<feature type="compositionally biased region" description="Basic and acidic residues" evidence="11">
    <location>
        <begin position="1443"/>
        <end position="1454"/>
    </location>
</feature>
<dbReference type="PROSITE" id="PS50035">
    <property type="entry name" value="PLD"/>
    <property type="match status" value="2"/>
</dbReference>
<feature type="compositionally biased region" description="Basic and acidic residues" evidence="11">
    <location>
        <begin position="45"/>
        <end position="59"/>
    </location>
</feature>
<feature type="domain" description="PLD phosphodiesterase" evidence="12">
    <location>
        <begin position="1243"/>
        <end position="1270"/>
    </location>
</feature>
<dbReference type="InterPro" id="IPR036871">
    <property type="entry name" value="PX_dom_sf"/>
</dbReference>
<dbReference type="InterPro" id="IPR001683">
    <property type="entry name" value="PX_dom"/>
</dbReference>
<dbReference type="Gene3D" id="3.30.870.10">
    <property type="entry name" value="Endonuclease Chain A"/>
    <property type="match status" value="2"/>
</dbReference>
<feature type="compositionally biased region" description="Basic and acidic residues" evidence="11">
    <location>
        <begin position="1419"/>
        <end position="1435"/>
    </location>
</feature>
<dbReference type="SUPFAM" id="SSF56024">
    <property type="entry name" value="Phospholipase D/nuclease"/>
    <property type="match status" value="2"/>
</dbReference>
<evidence type="ECO:0000256" key="2">
    <source>
        <dbReference type="ARBA" id="ARBA00008664"/>
    </source>
</evidence>
<feature type="compositionally biased region" description="Polar residues" evidence="11">
    <location>
        <begin position="69"/>
        <end position="78"/>
    </location>
</feature>
<dbReference type="CDD" id="cd01254">
    <property type="entry name" value="PH_PLD"/>
    <property type="match status" value="1"/>
</dbReference>
<dbReference type="Proteomes" id="UP000192927">
    <property type="component" value="Unassembled WGS sequence"/>
</dbReference>
<feature type="compositionally biased region" description="Basic and acidic residues" evidence="11">
    <location>
        <begin position="755"/>
        <end position="770"/>
    </location>
</feature>
<dbReference type="EMBL" id="FWEW01000062">
    <property type="protein sequence ID" value="SLM33594.1"/>
    <property type="molecule type" value="Genomic_DNA"/>
</dbReference>
<dbReference type="GO" id="GO:0009395">
    <property type="term" value="P:phospholipid catabolic process"/>
    <property type="evidence" value="ECO:0007669"/>
    <property type="project" value="TreeGrafter"/>
</dbReference>
<dbReference type="Pfam" id="PF13091">
    <property type="entry name" value="PLDc_2"/>
    <property type="match status" value="1"/>
</dbReference>
<dbReference type="Gene3D" id="3.30.1520.10">
    <property type="entry name" value="Phox-like domain"/>
    <property type="match status" value="1"/>
</dbReference>
<keyword evidence="7" id="KW-0443">Lipid metabolism</keyword>
<name>A0A1W5CRT4_9LECA</name>
<proteinExistence type="inferred from homology"/>
<feature type="compositionally biased region" description="Polar residues" evidence="11">
    <location>
        <begin position="199"/>
        <end position="211"/>
    </location>
</feature>
<evidence type="ECO:0000259" key="12">
    <source>
        <dbReference type="PROSITE" id="PS50035"/>
    </source>
</evidence>
<dbReference type="SMART" id="SM00155">
    <property type="entry name" value="PLDc"/>
    <property type="match status" value="2"/>
</dbReference>
<evidence type="ECO:0000259" key="13">
    <source>
        <dbReference type="PROSITE" id="PS50195"/>
    </source>
</evidence>
<evidence type="ECO:0000256" key="6">
    <source>
        <dbReference type="ARBA" id="ARBA00022963"/>
    </source>
</evidence>
<evidence type="ECO:0000313" key="15">
    <source>
        <dbReference type="Proteomes" id="UP000192927"/>
    </source>
</evidence>
<feature type="compositionally biased region" description="Acidic residues" evidence="11">
    <location>
        <begin position="569"/>
        <end position="579"/>
    </location>
</feature>
<dbReference type="SUPFAM" id="SSF64268">
    <property type="entry name" value="PX domain"/>
    <property type="match status" value="1"/>
</dbReference>
<dbReference type="CDD" id="cd09141">
    <property type="entry name" value="PLDc_vPLD1_2_yPLD_like_2"/>
    <property type="match status" value="1"/>
</dbReference>
<dbReference type="PROSITE" id="PS50195">
    <property type="entry name" value="PX"/>
    <property type="match status" value="1"/>
</dbReference>
<evidence type="ECO:0000256" key="11">
    <source>
        <dbReference type="SAM" id="MobiDB-lite"/>
    </source>
</evidence>
<dbReference type="EC" id="3.1.4.4" evidence="3"/>
<evidence type="ECO:0000256" key="5">
    <source>
        <dbReference type="ARBA" id="ARBA00022801"/>
    </source>
</evidence>
<dbReference type="PANTHER" id="PTHR18896:SF76">
    <property type="entry name" value="PHOSPHOLIPASE"/>
    <property type="match status" value="1"/>
</dbReference>
<dbReference type="InterPro" id="IPR015679">
    <property type="entry name" value="PLipase_D_fam"/>
</dbReference>
<dbReference type="FunFam" id="3.30.870.10:FF:000011">
    <property type="entry name" value="Phospholipase"/>
    <property type="match status" value="1"/>
</dbReference>
<feature type="domain" description="PLD phosphodiesterase" evidence="12">
    <location>
        <begin position="937"/>
        <end position="964"/>
    </location>
</feature>
<organism evidence="14 15">
    <name type="scientific">Lasallia pustulata</name>
    <dbReference type="NCBI Taxonomy" id="136370"/>
    <lineage>
        <taxon>Eukaryota</taxon>
        <taxon>Fungi</taxon>
        <taxon>Dikarya</taxon>
        <taxon>Ascomycota</taxon>
        <taxon>Pezizomycotina</taxon>
        <taxon>Lecanoromycetes</taxon>
        <taxon>OSLEUM clade</taxon>
        <taxon>Umbilicariomycetidae</taxon>
        <taxon>Umbilicariales</taxon>
        <taxon>Umbilicariaceae</taxon>
        <taxon>Lasallia</taxon>
    </lineage>
</organism>
<feature type="compositionally biased region" description="Basic residues" evidence="11">
    <location>
        <begin position="596"/>
        <end position="612"/>
    </location>
</feature>
<keyword evidence="5" id="KW-0378">Hydrolase</keyword>
<dbReference type="CDD" id="cd09138">
    <property type="entry name" value="PLDc_vPLD1_2_yPLD_like_1"/>
    <property type="match status" value="1"/>
</dbReference>
<feature type="domain" description="PX" evidence="13">
    <location>
        <begin position="475"/>
        <end position="673"/>
    </location>
</feature>
<evidence type="ECO:0000256" key="9">
    <source>
        <dbReference type="ARBA" id="ARBA00074658"/>
    </source>
</evidence>
<feature type="compositionally biased region" description="Basic and acidic residues" evidence="11">
    <location>
        <begin position="219"/>
        <end position="245"/>
    </location>
</feature>
<dbReference type="GO" id="GO:0035091">
    <property type="term" value="F:phosphatidylinositol binding"/>
    <property type="evidence" value="ECO:0007669"/>
    <property type="project" value="InterPro"/>
</dbReference>
<evidence type="ECO:0000256" key="10">
    <source>
        <dbReference type="ARBA" id="ARBA00079280"/>
    </source>
</evidence>
<evidence type="ECO:0000256" key="8">
    <source>
        <dbReference type="ARBA" id="ARBA00042228"/>
    </source>
</evidence>
<sequence length="1843" mass="208553">MADLRDQSTSPMTQSPHLQPSTNHQQSISTRVPPTQPIITWAPIRTDHSTKGYTDRSVERNGGLVAPATPNNPKTNTAADEFPFPRSNTAEGQTIADTNGSAAGSSSAVEGMTQIPISDVLDFAGAPDSPSEGRKKSSMSGVHTPPARRSVQFARSPPNLEQDGPTHSRSGSQVEEAEPSAKDRRGMAIFSKLRALAGTSNISSHTRSQSGFMVGGDSIDERFPTEHFSPDSERDEPRYAPKLDEEGSEIDADAEQSTGDDTVGEPVSRKRRRRSHRPQDGPQTAPVSPRTPSIRDWRPSMFSSNPQTPHDGFRPSFLPRRATITDITREGRQGVSEDEGRDRLSRVSPWQRGLSYGGMRRPNPPPSSEARRPSNLRRALTGLGGSGEGGDGSPFSPWRHRSGDRTSSLSAARWRQLKANIKMIGRRRVERTVDQIKSAELLAELTAGAPAALLVASMFQRDEHGNRRIPVLLEQVKVRLTDSRQLDSRSGDRHMVFRIELEYGNGHTRMKWVIHRALRDFANLHARYKLQIGAQKYIQLKGDKDPRTRLPHFPRSTFPYLRGIRGLESDSEEDEEADADVTGPSGAENSGTERPGKRRKRRPSMGVLRRRSSVTGQHDGEAAGSATPVKREPYPEKQRRKLELYLQQMIRYLIFRPESNRLCKFLELSALGVRLAAEGSYHGKEGLLVIQSGKGVDFRRAWTPTLLRSRYGPKWFLVRHSYVVCVDSPEEMNIYDVFLVDPCFQLQTQKKRLRDQKPKDLARTAKEKTSHPQHHSLKLRNSERRLKLLAKNERQLHQFEESMRFMSQNTPWSKPNRFESFAPVRSNVFAQWLVDGRDYMWNVSRAINMAKDVIYIHDWWLSPELYMRRPAAISQKWRLDRLLQRKAQEGVKVFVIVYRNINSAVPIDSEYTKFSLLDLHPNVFVQRSPNQFRQNTFFWAHHEKICIVDHMVAFVGGIDLCFGRWDTPQHTVVDDKLTGFEKSDMPKDADHCQLWPGKDYSNPRVQDFFALDKPYEEMYDRSTIARMPWHDISMQVVGQPARDLTRHFVQRWNYVLRQRKPTRPTPYLLPPPDFNPAELEALGLDGTCEVQILRSCSWWSMGTSDKTECSIMNAYIKMIEQSDHFVYIENQFFISSCEVEGTRIENLIGDALVERIIRASQKGEDWRAVIVIPLMPGFQNTVDSQDGTSIRLIMQCQFRSINRGDASIFGRLRAQGIEPEDYIQFYSLRSWGKIGPNKQLVTEQLYIHAKIMVVDDRCAIIGSANINERSMLGSRDSECAAVVRDTDMLWSTMAGEPYLVGRFPHTLRMRLMREHLGLDVDEIMEEEREADADGKDDQWERDMDKFHSGEGTSQASEADRETEQRLLDSKHTIQDELLLKSETMFSFNHDVDWEQANNPNLKANKKLTEDPRVTGNATHKKDVDGEGPDRFKEIDQSGLGNGRDTKLVDGDKEVLTASVAPEGKVAGAHRKGSVSTKRSPARSTDDVGNAAPPPTPKLPRMTTSQLGLPMLSQLPPLPNMDDTDIGGPSTQHKFSTKFDLLNPLVADMRRPYVDRDCMLDPLNDSFYLDIWQAVADNNTKLFRTVFRCMPDNEVKTWKEYKEYFAYADRFSQAQGGGKSKERMGQEVHGSSGPPGQVALTEKLRLLGTIGEKAAEPSEKTEGLGEKLIHSILPHKRHQVAEHSDHHRLGNVGDWAAEASRVEAERQDKEARRMVAASHGSHGSDEVFDEKTTLRPSTEAGNGFGPLNTTSTLDPEKTPNQAYFGHPENLNIDGSTQKRRRRATTRSSRREFHASDELISHADGEELMKMTQGHLVVWPYDWLAKEEQGGNWLYSIDQLAPLEI</sequence>
<evidence type="ECO:0000256" key="3">
    <source>
        <dbReference type="ARBA" id="ARBA00012027"/>
    </source>
</evidence>
<comment type="similarity">
    <text evidence="2">Belongs to the phospholipase D family.</text>
</comment>
<feature type="region of interest" description="Disordered" evidence="11">
    <location>
        <begin position="199"/>
        <end position="410"/>
    </location>
</feature>